<reference evidence="1" key="1">
    <citation type="submission" date="2018-05" db="EMBL/GenBank/DDBJ databases">
        <authorList>
            <person name="Lanie J.A."/>
            <person name="Ng W.-L."/>
            <person name="Kazmierczak K.M."/>
            <person name="Andrzejewski T.M."/>
            <person name="Davidsen T.M."/>
            <person name="Wayne K.J."/>
            <person name="Tettelin H."/>
            <person name="Glass J.I."/>
            <person name="Rusch D."/>
            <person name="Podicherti R."/>
            <person name="Tsui H.-C.T."/>
            <person name="Winkler M.E."/>
        </authorList>
    </citation>
    <scope>NUCLEOTIDE SEQUENCE</scope>
</reference>
<dbReference type="EMBL" id="UINC01113240">
    <property type="protein sequence ID" value="SVC82711.1"/>
    <property type="molecule type" value="Genomic_DNA"/>
</dbReference>
<protein>
    <submittedName>
        <fullName evidence="1">Uncharacterized protein</fullName>
    </submittedName>
</protein>
<organism evidence="1">
    <name type="scientific">marine metagenome</name>
    <dbReference type="NCBI Taxonomy" id="408172"/>
    <lineage>
        <taxon>unclassified sequences</taxon>
        <taxon>metagenomes</taxon>
        <taxon>ecological metagenomes</taxon>
    </lineage>
</organism>
<name>A0A382QEN6_9ZZZZ</name>
<dbReference type="AlphaFoldDB" id="A0A382QEN6"/>
<sequence>MANILSGIFCPDERIYLERELKKTTDFFILPDSNTAISSVLNKRYSIVAHATGTISITVNYDQQKGGLNISVFDECGTVIQDGSYINGNKSVKLDCVENYTYHVQITGNNPDVELNITTTKKGFPNLIIKSHFGPSDEGAEFDDWVKDYPEYDLYFVVSEREKKYKECYYDYNNILFIAYKELLETKENTVDKIVKYVYEQLKSFLPQEIFPGISEKSILDNATKRIRDMNALCAKIKHKPFEYCDKFYHIHGSHRGRPQTERN</sequence>
<dbReference type="Gene3D" id="2.60.120.380">
    <property type="match status" value="1"/>
</dbReference>
<evidence type="ECO:0000313" key="1">
    <source>
        <dbReference type="EMBL" id="SVC82711.1"/>
    </source>
</evidence>
<accession>A0A382QEN6</accession>
<gene>
    <name evidence="1" type="ORF">METZ01_LOCUS335565</name>
</gene>
<proteinExistence type="predicted"/>